<evidence type="ECO:0000256" key="1">
    <source>
        <dbReference type="ARBA" id="ARBA00004141"/>
    </source>
</evidence>
<proteinExistence type="inferred from homology"/>
<dbReference type="GO" id="GO:0015297">
    <property type="term" value="F:antiporter activity"/>
    <property type="evidence" value="ECO:0007669"/>
    <property type="project" value="InterPro"/>
</dbReference>
<comment type="subcellular location">
    <subcellularLocation>
        <location evidence="1">Membrane</location>
        <topology evidence="1">Multi-pass membrane protein</topology>
    </subcellularLocation>
</comment>
<keyword evidence="4 6" id="KW-1133">Transmembrane helix</keyword>
<gene>
    <name evidence="7" type="ORF">POM88_007980</name>
</gene>
<organism evidence="7 8">
    <name type="scientific">Heracleum sosnowskyi</name>
    <dbReference type="NCBI Taxonomy" id="360622"/>
    <lineage>
        <taxon>Eukaryota</taxon>
        <taxon>Viridiplantae</taxon>
        <taxon>Streptophyta</taxon>
        <taxon>Embryophyta</taxon>
        <taxon>Tracheophyta</taxon>
        <taxon>Spermatophyta</taxon>
        <taxon>Magnoliopsida</taxon>
        <taxon>eudicotyledons</taxon>
        <taxon>Gunneridae</taxon>
        <taxon>Pentapetalae</taxon>
        <taxon>asterids</taxon>
        <taxon>campanulids</taxon>
        <taxon>Apiales</taxon>
        <taxon>Apiaceae</taxon>
        <taxon>Apioideae</taxon>
        <taxon>apioid superclade</taxon>
        <taxon>Tordylieae</taxon>
        <taxon>Tordyliinae</taxon>
        <taxon>Heracleum</taxon>
    </lineage>
</organism>
<evidence type="ECO:0000256" key="3">
    <source>
        <dbReference type="ARBA" id="ARBA00022692"/>
    </source>
</evidence>
<dbReference type="GO" id="GO:1990961">
    <property type="term" value="P:xenobiotic detoxification by transmembrane export across the plasma membrane"/>
    <property type="evidence" value="ECO:0007669"/>
    <property type="project" value="InterPro"/>
</dbReference>
<evidence type="ECO:0000256" key="4">
    <source>
        <dbReference type="ARBA" id="ARBA00022989"/>
    </source>
</evidence>
<dbReference type="InterPro" id="IPR002528">
    <property type="entry name" value="MATE_fam"/>
</dbReference>
<comment type="similarity">
    <text evidence="2 6">Belongs to the multi antimicrobial extrusion (MATE) (TC 2.A.66.1) family.</text>
</comment>
<feature type="transmembrane region" description="Helical" evidence="6">
    <location>
        <begin position="248"/>
        <end position="269"/>
    </location>
</feature>
<dbReference type="InterPro" id="IPR045069">
    <property type="entry name" value="MATE_euk"/>
</dbReference>
<feature type="transmembrane region" description="Helical" evidence="6">
    <location>
        <begin position="103"/>
        <end position="121"/>
    </location>
</feature>
<keyword evidence="5 6" id="KW-0472">Membrane</keyword>
<dbReference type="Proteomes" id="UP001237642">
    <property type="component" value="Unassembled WGS sequence"/>
</dbReference>
<feature type="transmembrane region" description="Helical" evidence="6">
    <location>
        <begin position="219"/>
        <end position="241"/>
    </location>
</feature>
<reference evidence="7" key="2">
    <citation type="submission" date="2023-05" db="EMBL/GenBank/DDBJ databases">
        <authorList>
            <person name="Schelkunov M.I."/>
        </authorList>
    </citation>
    <scope>NUCLEOTIDE SEQUENCE</scope>
    <source>
        <strain evidence="7">Hsosn_3</strain>
        <tissue evidence="7">Leaf</tissue>
    </source>
</reference>
<dbReference type="Pfam" id="PF01554">
    <property type="entry name" value="MatE"/>
    <property type="match status" value="2"/>
</dbReference>
<evidence type="ECO:0000313" key="7">
    <source>
        <dbReference type="EMBL" id="KAK1398117.1"/>
    </source>
</evidence>
<feature type="transmembrane region" description="Helical" evidence="6">
    <location>
        <begin position="446"/>
        <end position="466"/>
    </location>
</feature>
<dbReference type="CDD" id="cd13132">
    <property type="entry name" value="MATE_eukaryotic"/>
    <property type="match status" value="1"/>
</dbReference>
<protein>
    <recommendedName>
        <fullName evidence="6">Protein DETOXIFICATION</fullName>
    </recommendedName>
    <alternativeName>
        <fullName evidence="6">Multidrug and toxic compound extrusion protein</fullName>
    </alternativeName>
</protein>
<reference evidence="7" key="1">
    <citation type="submission" date="2023-02" db="EMBL/GenBank/DDBJ databases">
        <title>Genome of toxic invasive species Heracleum sosnowskyi carries increased number of genes despite the absence of recent whole-genome duplications.</title>
        <authorList>
            <person name="Schelkunov M."/>
            <person name="Shtratnikova V."/>
            <person name="Makarenko M."/>
            <person name="Klepikova A."/>
            <person name="Omelchenko D."/>
            <person name="Novikova G."/>
            <person name="Obukhova E."/>
            <person name="Bogdanov V."/>
            <person name="Penin A."/>
            <person name="Logacheva M."/>
        </authorList>
    </citation>
    <scope>NUCLEOTIDE SEQUENCE</scope>
    <source>
        <strain evidence="7">Hsosn_3</strain>
        <tissue evidence="7">Leaf</tissue>
    </source>
</reference>
<dbReference type="AlphaFoldDB" id="A0AAD8N6V3"/>
<evidence type="ECO:0000313" key="8">
    <source>
        <dbReference type="Proteomes" id="UP001237642"/>
    </source>
</evidence>
<name>A0AAD8N6V3_9APIA</name>
<evidence type="ECO:0000256" key="6">
    <source>
        <dbReference type="RuleBase" id="RU004914"/>
    </source>
</evidence>
<feature type="transmembrane region" description="Helical" evidence="6">
    <location>
        <begin position="367"/>
        <end position="392"/>
    </location>
</feature>
<dbReference type="NCBIfam" id="TIGR00797">
    <property type="entry name" value="matE"/>
    <property type="match status" value="1"/>
</dbReference>
<feature type="transmembrane region" description="Helical" evidence="6">
    <location>
        <begin position="327"/>
        <end position="347"/>
    </location>
</feature>
<keyword evidence="3 6" id="KW-0812">Transmembrane</keyword>
<comment type="caution">
    <text evidence="7">The sequence shown here is derived from an EMBL/GenBank/DDBJ whole genome shotgun (WGS) entry which is preliminary data.</text>
</comment>
<sequence>MCAMDESRGVSNIDTPTVLSNQVVVLEAAAFHQESLKPREEDKEEPRYKPFRGIFRRVPVNEVAEELIRLGKLSFPLAITTLFMHSKSIISMMYLGRMGKAELAGGALAISFANITGFSIIKGLCMGMDPICCQAYGAKRWSLVSQTYIKTVLLLLLTTIPIVLLWLNVEHLFKHLGQDRAITKIAKLYLIFSLPDLIAHSNLHPLRSFLRTQGLTSPATIVSTIATILHFPITYSLSTYFNLGVKGIALASVSHTYNMNIGLIIYIFASKVSIKPWVGATFISTFQGWRPLLSLAIPSVCSVCLEWWWYEIILFLSGLMSNPESSVAAMGILIQTTGTIYVFPYALSLATSQRVGYELGAGQPARARWAAVVGVSVGLTLGCSIFGLTIALRSVWGKMYTNEPQILDLIKTALPLLGLAEIGNAPQTTASGALTGSARPKIGIRINLAAFYLIGLPAVVVLSFKMKIGFQGLWIGLVLSQAACLIMMVYTLIKTDWKHQAKRAEELTVAAGQGHDEDTGTNLVP</sequence>
<dbReference type="GO" id="GO:0042910">
    <property type="term" value="F:xenobiotic transmembrane transporter activity"/>
    <property type="evidence" value="ECO:0007669"/>
    <property type="project" value="InterPro"/>
</dbReference>
<evidence type="ECO:0000256" key="5">
    <source>
        <dbReference type="ARBA" id="ARBA00023136"/>
    </source>
</evidence>
<feature type="transmembrane region" description="Helical" evidence="6">
    <location>
        <begin position="148"/>
        <end position="169"/>
    </location>
</feature>
<keyword evidence="8" id="KW-1185">Reference proteome</keyword>
<comment type="caution">
    <text evidence="6">Lacks conserved residue(s) required for the propagation of feature annotation.</text>
</comment>
<accession>A0AAD8N6V3</accession>
<feature type="transmembrane region" description="Helical" evidence="6">
    <location>
        <begin position="472"/>
        <end position="493"/>
    </location>
</feature>
<dbReference type="GO" id="GO:0016020">
    <property type="term" value="C:membrane"/>
    <property type="evidence" value="ECO:0007669"/>
    <property type="project" value="UniProtKB-SubCell"/>
</dbReference>
<dbReference type="PANTHER" id="PTHR11206">
    <property type="entry name" value="MULTIDRUG RESISTANCE PROTEIN"/>
    <property type="match status" value="1"/>
</dbReference>
<evidence type="ECO:0000256" key="2">
    <source>
        <dbReference type="ARBA" id="ARBA00010199"/>
    </source>
</evidence>
<feature type="transmembrane region" description="Helical" evidence="6">
    <location>
        <begin position="75"/>
        <end position="96"/>
    </location>
</feature>
<dbReference type="EMBL" id="JAUIZM010000002">
    <property type="protein sequence ID" value="KAK1398117.1"/>
    <property type="molecule type" value="Genomic_DNA"/>
</dbReference>